<protein>
    <recommendedName>
        <fullName evidence="5">NADH-quinone oxidoreductase subunit N</fullName>
        <ecNumber evidence="5">7.1.1.-</ecNumber>
    </recommendedName>
    <alternativeName>
        <fullName evidence="5">NADH dehydrogenase I subunit N</fullName>
    </alternativeName>
    <alternativeName>
        <fullName evidence="5">NDH-1 subunit N</fullName>
    </alternativeName>
</protein>
<dbReference type="NCBIfam" id="TIGR01770">
    <property type="entry name" value="NDH_I_N"/>
    <property type="match status" value="1"/>
</dbReference>
<feature type="transmembrane region" description="Helical" evidence="5">
    <location>
        <begin position="227"/>
        <end position="247"/>
    </location>
</feature>
<feature type="transmembrane region" description="Helical" evidence="5">
    <location>
        <begin position="92"/>
        <end position="110"/>
    </location>
</feature>
<dbReference type="InterPro" id="IPR010096">
    <property type="entry name" value="NADH-Q_OxRdtase_suN/2"/>
</dbReference>
<evidence type="ECO:0000313" key="9">
    <source>
        <dbReference type="Proteomes" id="UP000199577"/>
    </source>
</evidence>
<feature type="transmembrane region" description="Helical" evidence="5">
    <location>
        <begin position="288"/>
        <end position="309"/>
    </location>
</feature>
<keyword evidence="5" id="KW-0520">NAD</keyword>
<evidence type="ECO:0000256" key="3">
    <source>
        <dbReference type="ARBA" id="ARBA00022989"/>
    </source>
</evidence>
<dbReference type="Pfam" id="PF00361">
    <property type="entry name" value="Proton_antipo_M"/>
    <property type="match status" value="1"/>
</dbReference>
<dbReference type="GO" id="GO:0005886">
    <property type="term" value="C:plasma membrane"/>
    <property type="evidence" value="ECO:0007669"/>
    <property type="project" value="UniProtKB-SubCell"/>
</dbReference>
<dbReference type="GO" id="GO:0050136">
    <property type="term" value="F:NADH dehydrogenase (quinone) (non-electrogenic) activity"/>
    <property type="evidence" value="ECO:0007669"/>
    <property type="project" value="UniProtKB-UniRule"/>
</dbReference>
<dbReference type="STRING" id="623281.SAMN05421747_11537"/>
<evidence type="ECO:0000259" key="7">
    <source>
        <dbReference type="Pfam" id="PF00361"/>
    </source>
</evidence>
<feature type="transmembrane region" description="Helical" evidence="5">
    <location>
        <begin position="433"/>
        <end position="454"/>
    </location>
</feature>
<dbReference type="GO" id="GO:0048038">
    <property type="term" value="F:quinone binding"/>
    <property type="evidence" value="ECO:0007669"/>
    <property type="project" value="UniProtKB-KW"/>
</dbReference>
<feature type="transmembrane region" description="Helical" evidence="5">
    <location>
        <begin position="62"/>
        <end position="80"/>
    </location>
</feature>
<dbReference type="RefSeq" id="WP_090974353.1">
    <property type="nucleotide sequence ID" value="NZ_FOLL01000015.1"/>
</dbReference>
<evidence type="ECO:0000313" key="8">
    <source>
        <dbReference type="EMBL" id="SFC57635.1"/>
    </source>
</evidence>
<evidence type="ECO:0000256" key="6">
    <source>
        <dbReference type="RuleBase" id="RU000320"/>
    </source>
</evidence>
<feature type="transmembrane region" description="Helical" evidence="5">
    <location>
        <begin position="259"/>
        <end position="281"/>
    </location>
</feature>
<comment type="catalytic activity">
    <reaction evidence="5">
        <text>a quinone + NADH + 5 H(+)(in) = a quinol + NAD(+) + 4 H(+)(out)</text>
        <dbReference type="Rhea" id="RHEA:57888"/>
        <dbReference type="ChEBI" id="CHEBI:15378"/>
        <dbReference type="ChEBI" id="CHEBI:24646"/>
        <dbReference type="ChEBI" id="CHEBI:57540"/>
        <dbReference type="ChEBI" id="CHEBI:57945"/>
        <dbReference type="ChEBI" id="CHEBI:132124"/>
    </reaction>
</comment>
<dbReference type="AlphaFoldDB" id="A0A1I1KAX5"/>
<feature type="transmembrane region" description="Helical" evidence="5">
    <location>
        <begin position="116"/>
        <end position="135"/>
    </location>
</feature>
<comment type="subunit">
    <text evidence="5">NDH-1 is composed of 14 different subunits. Subunits NuoA, H, J, K, L, M, N constitute the membrane sector of the complex.</text>
</comment>
<comment type="function">
    <text evidence="5">NDH-1 shuttles electrons from NADH, via FMN and iron-sulfur (Fe-S) centers, to quinones in the respiratory chain. The immediate electron acceptor for the enzyme in this species is believed to be a menaquinone. Couples the redox reaction to proton translocation (for every two electrons transferred, four hydrogen ions are translocated across the cytoplasmic membrane), and thus conserves the redox energy in a proton gradient.</text>
</comment>
<keyword evidence="3 5" id="KW-1133">Transmembrane helix</keyword>
<evidence type="ECO:0000256" key="2">
    <source>
        <dbReference type="ARBA" id="ARBA00022692"/>
    </source>
</evidence>
<comment type="subcellular location">
    <subcellularLocation>
        <location evidence="5">Cell membrane</location>
        <topology evidence="5">Multi-pass membrane protein</topology>
    </subcellularLocation>
    <subcellularLocation>
        <location evidence="1">Endomembrane system</location>
        <topology evidence="1">Multi-pass membrane protein</topology>
    </subcellularLocation>
    <subcellularLocation>
        <location evidence="6">Membrane</location>
        <topology evidence="6">Multi-pass membrane protein</topology>
    </subcellularLocation>
</comment>
<dbReference type="OrthoDB" id="9811718at2"/>
<dbReference type="EMBL" id="FOLL01000015">
    <property type="protein sequence ID" value="SFC57635.1"/>
    <property type="molecule type" value="Genomic_DNA"/>
</dbReference>
<dbReference type="PANTHER" id="PTHR22773">
    <property type="entry name" value="NADH DEHYDROGENASE"/>
    <property type="match status" value="1"/>
</dbReference>
<keyword evidence="5" id="KW-0874">Quinone</keyword>
<name>A0A1I1KAX5_9SPHI</name>
<feature type="transmembrane region" description="Helical" evidence="5">
    <location>
        <begin position="392"/>
        <end position="412"/>
    </location>
</feature>
<organism evidence="8 9">
    <name type="scientific">Parapedobacter composti</name>
    <dbReference type="NCBI Taxonomy" id="623281"/>
    <lineage>
        <taxon>Bacteria</taxon>
        <taxon>Pseudomonadati</taxon>
        <taxon>Bacteroidota</taxon>
        <taxon>Sphingobacteriia</taxon>
        <taxon>Sphingobacteriales</taxon>
        <taxon>Sphingobacteriaceae</taxon>
        <taxon>Parapedobacter</taxon>
    </lineage>
</organism>
<gene>
    <name evidence="5" type="primary">nuoN</name>
    <name evidence="8" type="ORF">SAMN05421747_11537</name>
</gene>
<evidence type="ECO:0000256" key="5">
    <source>
        <dbReference type="HAMAP-Rule" id="MF_00445"/>
    </source>
</evidence>
<dbReference type="GO" id="GO:0012505">
    <property type="term" value="C:endomembrane system"/>
    <property type="evidence" value="ECO:0007669"/>
    <property type="project" value="UniProtKB-SubCell"/>
</dbReference>
<feature type="transmembrane region" description="Helical" evidence="5">
    <location>
        <begin position="315"/>
        <end position="336"/>
    </location>
</feature>
<evidence type="ECO:0000256" key="1">
    <source>
        <dbReference type="ARBA" id="ARBA00004127"/>
    </source>
</evidence>
<feature type="transmembrane region" description="Helical" evidence="5">
    <location>
        <begin position="190"/>
        <end position="207"/>
    </location>
</feature>
<dbReference type="Proteomes" id="UP000199577">
    <property type="component" value="Unassembled WGS sequence"/>
</dbReference>
<comment type="similarity">
    <text evidence="5">Belongs to the complex I subunit 2 family.</text>
</comment>
<feature type="domain" description="NADH:quinone oxidoreductase/Mrp antiporter transmembrane" evidence="7">
    <location>
        <begin position="114"/>
        <end position="406"/>
    </location>
</feature>
<dbReference type="PRINTS" id="PR01434">
    <property type="entry name" value="NADHDHGNASE5"/>
</dbReference>
<accession>A0A1I1KAX5</accession>
<keyword evidence="5" id="KW-1003">Cell membrane</keyword>
<keyword evidence="5" id="KW-0813">Transport</keyword>
<dbReference type="HAMAP" id="MF_00445">
    <property type="entry name" value="NDH1_NuoN_1"/>
    <property type="match status" value="1"/>
</dbReference>
<feature type="transmembrane region" description="Helical" evidence="5">
    <location>
        <begin position="357"/>
        <end position="380"/>
    </location>
</feature>
<feature type="transmembrane region" description="Helical" evidence="5">
    <location>
        <begin position="147"/>
        <end position="170"/>
    </location>
</feature>
<keyword evidence="5" id="KW-1278">Translocase</keyword>
<keyword evidence="9" id="KW-1185">Reference proteome</keyword>
<sequence>MSAIITLSLLAILLLYLGLFKAKAALLPVSLLGLVATLVMYGTDWAKDAEPRYNGMVLFDQYAVAFSILCVGVTALVLLLSKNYFDKASTHVAEYYALILFSLTGALLVVSFHNLAMLFIGMEIMSVALYILAGIRKKDFASNEAALKYFLMGAFSTGFLLFGIALLYGATGSFDLAAIKSHVVDNPHGVSPLFHGGILLLIVGLAFKVGAAPFHFWTPDVYDGAPILITTFMSTVVKTAAFAGFLRLFAFCFVPLQDFWMPVLLVITIVTLFVGNITAIVQQSFKRMLAYSSISHAGYMLFAIVAIGATSAESILVYAGAYSLASVVAFGSLILVKRATGSDHFEAFNGLAKKNPYLALAITVAMLSLAGIPLTAGFVGKFMMFSGVLADYQVLLVILAAVNAAMGIFYYFRVIVAMYFRPLDRDQIAVAGEYRVVLIVAVLITLVLGVYPAWVAGLL</sequence>
<dbReference type="EC" id="7.1.1.-" evidence="5"/>
<dbReference type="InterPro" id="IPR001750">
    <property type="entry name" value="ND/Mrp_TM"/>
</dbReference>
<keyword evidence="2 5" id="KW-0812">Transmembrane</keyword>
<keyword evidence="4 5" id="KW-0472">Membrane</keyword>
<evidence type="ECO:0000256" key="4">
    <source>
        <dbReference type="ARBA" id="ARBA00023136"/>
    </source>
</evidence>
<reference evidence="8 9" key="1">
    <citation type="submission" date="2016-10" db="EMBL/GenBank/DDBJ databases">
        <authorList>
            <person name="de Groot N.N."/>
        </authorList>
    </citation>
    <scope>NUCLEOTIDE SEQUENCE [LARGE SCALE GENOMIC DNA]</scope>
    <source>
        <strain evidence="8 9">DSM 22900</strain>
    </source>
</reference>
<dbReference type="GO" id="GO:0042773">
    <property type="term" value="P:ATP synthesis coupled electron transport"/>
    <property type="evidence" value="ECO:0007669"/>
    <property type="project" value="InterPro"/>
</dbReference>
<dbReference type="GO" id="GO:0008137">
    <property type="term" value="F:NADH dehydrogenase (ubiquinone) activity"/>
    <property type="evidence" value="ECO:0007669"/>
    <property type="project" value="InterPro"/>
</dbReference>
<proteinExistence type="inferred from homology"/>